<feature type="region of interest" description="Disordered" evidence="1">
    <location>
        <begin position="38"/>
        <end position="59"/>
    </location>
</feature>
<dbReference type="AlphaFoldDB" id="A0A2S3U9U6"/>
<reference evidence="2 3" key="1">
    <citation type="submission" date="2017-06" db="EMBL/GenBank/DDBJ databases">
        <title>Genome sequence of Lactobacillus plantarum subsp. plantarum strain SRCM101258.</title>
        <authorList>
            <person name="Cho S.H."/>
        </authorList>
    </citation>
    <scope>NUCLEOTIDE SEQUENCE [LARGE SCALE GENOMIC DNA]</scope>
    <source>
        <strain evidence="2 3">SRCM101258</strain>
    </source>
</reference>
<sequence>MRSAGNTTEAYSEKAKKLAQQLKVEKEILQQSREQVKELTSSFNRQEDTLKKNLKHLAA</sequence>
<organism evidence="2 3">
    <name type="scientific">Lactiplantibacillus plantarum subsp. plantarum</name>
    <dbReference type="NCBI Taxonomy" id="337330"/>
    <lineage>
        <taxon>Bacteria</taxon>
        <taxon>Bacillati</taxon>
        <taxon>Bacillota</taxon>
        <taxon>Bacilli</taxon>
        <taxon>Lactobacillales</taxon>
        <taxon>Lactobacillaceae</taxon>
        <taxon>Lactiplantibacillus</taxon>
    </lineage>
</organism>
<dbReference type="EMBL" id="NKCZ01000060">
    <property type="protein sequence ID" value="POD88793.1"/>
    <property type="molecule type" value="Genomic_DNA"/>
</dbReference>
<dbReference type="Proteomes" id="UP000236990">
    <property type="component" value="Unassembled WGS sequence"/>
</dbReference>
<name>A0A2S3U9U6_LACPN</name>
<accession>A0A2S3U9U6</accession>
<comment type="caution">
    <text evidence="2">The sequence shown here is derived from an EMBL/GenBank/DDBJ whole genome shotgun (WGS) entry which is preliminary data.</text>
</comment>
<evidence type="ECO:0000313" key="3">
    <source>
        <dbReference type="Proteomes" id="UP000236990"/>
    </source>
</evidence>
<proteinExistence type="predicted"/>
<evidence type="ECO:0000313" key="2">
    <source>
        <dbReference type="EMBL" id="POD88793.1"/>
    </source>
</evidence>
<protein>
    <submittedName>
        <fullName evidence="2">Uncharacterized protein</fullName>
    </submittedName>
</protein>
<gene>
    <name evidence="2" type="ORF">S101258_00452</name>
</gene>
<evidence type="ECO:0000256" key="1">
    <source>
        <dbReference type="SAM" id="MobiDB-lite"/>
    </source>
</evidence>